<dbReference type="Proteomes" id="UP001174909">
    <property type="component" value="Unassembled WGS sequence"/>
</dbReference>
<dbReference type="SMART" id="SM00032">
    <property type="entry name" value="CCP"/>
    <property type="match status" value="1"/>
</dbReference>
<dbReference type="SUPFAM" id="SSF57535">
    <property type="entry name" value="Complement control module/SCR domain"/>
    <property type="match status" value="1"/>
</dbReference>
<dbReference type="PROSITE" id="PS50923">
    <property type="entry name" value="SUSHI"/>
    <property type="match status" value="1"/>
</dbReference>
<keyword evidence="1" id="KW-0677">Repeat</keyword>
<dbReference type="SMART" id="SM00060">
    <property type="entry name" value="FN3"/>
    <property type="match status" value="2"/>
</dbReference>
<feature type="domain" description="Sushi" evidence="8">
    <location>
        <begin position="344"/>
        <end position="401"/>
    </location>
</feature>
<accession>A0AA35W0G6</accession>
<evidence type="ECO:0000256" key="1">
    <source>
        <dbReference type="ARBA" id="ARBA00022737"/>
    </source>
</evidence>
<comment type="caution">
    <text evidence="3">Lacks conserved residue(s) required for the propagation of feature annotation.</text>
</comment>
<dbReference type="EMBL" id="CASHTH010000456">
    <property type="protein sequence ID" value="CAI8001960.1"/>
    <property type="molecule type" value="Genomic_DNA"/>
</dbReference>
<keyword evidence="5" id="KW-0472">Membrane</keyword>
<evidence type="ECO:0000256" key="3">
    <source>
        <dbReference type="PROSITE-ProRule" id="PRU00302"/>
    </source>
</evidence>
<dbReference type="InterPro" id="IPR035976">
    <property type="entry name" value="Sushi/SCR/CCP_sf"/>
</dbReference>
<feature type="domain" description="Fibronectin type-III" evidence="7">
    <location>
        <begin position="140"/>
        <end position="234"/>
    </location>
</feature>
<comment type="caution">
    <text evidence="9">The sequence shown here is derived from an EMBL/GenBank/DDBJ whole genome shotgun (WGS) entry which is preliminary data.</text>
</comment>
<evidence type="ECO:0000256" key="6">
    <source>
        <dbReference type="SAM" id="SignalP"/>
    </source>
</evidence>
<proteinExistence type="predicted"/>
<keyword evidence="3" id="KW-0768">Sushi</keyword>
<dbReference type="Pfam" id="PF00041">
    <property type="entry name" value="fn3"/>
    <property type="match status" value="1"/>
</dbReference>
<keyword evidence="5" id="KW-0812">Transmembrane</keyword>
<name>A0AA35W0G6_GEOBA</name>
<dbReference type="PANTHER" id="PTHR46708">
    <property type="entry name" value="TENASCIN"/>
    <property type="match status" value="1"/>
</dbReference>
<sequence length="524" mass="56020">MNIKRRNPACCLWPIWLLLLLARTSLQEAVYFVTQPEPYYYSHEGRLTEIPCEAVRVTETGDVIPIDATPIRDGEPLITGSLPARHQVRRRTGVVDGVVVQRTQADDEGVRYWCRVEIEDHPAVVTRQTHILVGDGRPLAVSGVDLTDQFLYSVALEWDEPPVPSDSPITGYNISVLPVDSGSGELEVNVDQNRTWVQLSPLDPGSAYLVAVAGVNSNGAGKFSEYQTVMTLSPEVPRPPTDVTVEAVIGSTSTSLIISWTPSPIDPEVMTPLMSYIIYYGPPGTSSGGEERALSEVVPVAEGGVVSGYTVTGVTVGGEVKVGVAAVNSAGASQVAYYQHTVGVGCSALSPPDNGMVSKTGLATDSEVNYSCRQGFTLTGNKTRLCSDLGLWTGSQPLCTEDSDDGRTFLFIVIVSLGVAVGLTVVIIAACILIVVFWRKRVRMGKEGHAKATFENASPPLKRYGKPQSTSSGGSNDAFGEPEIVLAVLRYTEEPRAVGTPPPPDPTTFQQPSPPSSVLPPLVL</sequence>
<feature type="compositionally biased region" description="Pro residues" evidence="4">
    <location>
        <begin position="500"/>
        <end position="524"/>
    </location>
</feature>
<evidence type="ECO:0000256" key="5">
    <source>
        <dbReference type="SAM" id="Phobius"/>
    </source>
</evidence>
<evidence type="ECO:0000259" key="8">
    <source>
        <dbReference type="PROSITE" id="PS50923"/>
    </source>
</evidence>
<gene>
    <name evidence="9" type="ORF">GBAR_LOCUS3288</name>
</gene>
<feature type="disulfide bond" evidence="3">
    <location>
        <begin position="372"/>
        <end position="399"/>
    </location>
</feature>
<evidence type="ECO:0000313" key="10">
    <source>
        <dbReference type="Proteomes" id="UP001174909"/>
    </source>
</evidence>
<evidence type="ECO:0000256" key="2">
    <source>
        <dbReference type="ARBA" id="ARBA00023157"/>
    </source>
</evidence>
<evidence type="ECO:0000259" key="7">
    <source>
        <dbReference type="PROSITE" id="PS50853"/>
    </source>
</evidence>
<feature type="region of interest" description="Disordered" evidence="4">
    <location>
        <begin position="495"/>
        <end position="524"/>
    </location>
</feature>
<evidence type="ECO:0000256" key="4">
    <source>
        <dbReference type="SAM" id="MobiDB-lite"/>
    </source>
</evidence>
<evidence type="ECO:0000313" key="9">
    <source>
        <dbReference type="EMBL" id="CAI8001960.1"/>
    </source>
</evidence>
<keyword evidence="5" id="KW-1133">Transmembrane helix</keyword>
<dbReference type="CDD" id="cd00033">
    <property type="entry name" value="CCP"/>
    <property type="match status" value="1"/>
</dbReference>
<dbReference type="PROSITE" id="PS50853">
    <property type="entry name" value="FN3"/>
    <property type="match status" value="2"/>
</dbReference>
<dbReference type="Gene3D" id="2.10.70.10">
    <property type="entry name" value="Complement Module, domain 1"/>
    <property type="match status" value="1"/>
</dbReference>
<feature type="signal peptide" evidence="6">
    <location>
        <begin position="1"/>
        <end position="29"/>
    </location>
</feature>
<protein>
    <submittedName>
        <fullName evidence="9">Myosin-binding protein C, slow-type</fullName>
    </submittedName>
</protein>
<dbReference type="PANTHER" id="PTHR46708:SF2">
    <property type="entry name" value="FIBRONECTIN TYPE-III DOMAIN-CONTAINING PROTEIN"/>
    <property type="match status" value="1"/>
</dbReference>
<organism evidence="9 10">
    <name type="scientific">Geodia barretti</name>
    <name type="common">Barrett's horny sponge</name>
    <dbReference type="NCBI Taxonomy" id="519541"/>
    <lineage>
        <taxon>Eukaryota</taxon>
        <taxon>Metazoa</taxon>
        <taxon>Porifera</taxon>
        <taxon>Demospongiae</taxon>
        <taxon>Heteroscleromorpha</taxon>
        <taxon>Tetractinellida</taxon>
        <taxon>Astrophorina</taxon>
        <taxon>Geodiidae</taxon>
        <taxon>Geodia</taxon>
    </lineage>
</organism>
<feature type="domain" description="Fibronectin type-III" evidence="7">
    <location>
        <begin position="239"/>
        <end position="344"/>
    </location>
</feature>
<dbReference type="InterPro" id="IPR036116">
    <property type="entry name" value="FN3_sf"/>
</dbReference>
<feature type="chain" id="PRO_5041355144" evidence="6">
    <location>
        <begin position="30"/>
        <end position="524"/>
    </location>
</feature>
<dbReference type="AlphaFoldDB" id="A0AA35W0G6"/>
<reference evidence="9" key="1">
    <citation type="submission" date="2023-03" db="EMBL/GenBank/DDBJ databases">
        <authorList>
            <person name="Steffen K."/>
            <person name="Cardenas P."/>
        </authorList>
    </citation>
    <scope>NUCLEOTIDE SEQUENCE</scope>
</reference>
<dbReference type="InterPro" id="IPR013783">
    <property type="entry name" value="Ig-like_fold"/>
</dbReference>
<feature type="region of interest" description="Disordered" evidence="4">
    <location>
        <begin position="457"/>
        <end position="480"/>
    </location>
</feature>
<dbReference type="CDD" id="cd00063">
    <property type="entry name" value="FN3"/>
    <property type="match status" value="2"/>
</dbReference>
<dbReference type="InterPro" id="IPR000436">
    <property type="entry name" value="Sushi_SCR_CCP_dom"/>
</dbReference>
<keyword evidence="6" id="KW-0732">Signal</keyword>
<keyword evidence="2 3" id="KW-1015">Disulfide bond</keyword>
<dbReference type="SUPFAM" id="SSF49265">
    <property type="entry name" value="Fibronectin type III"/>
    <property type="match status" value="1"/>
</dbReference>
<dbReference type="Pfam" id="PF00084">
    <property type="entry name" value="Sushi"/>
    <property type="match status" value="1"/>
</dbReference>
<dbReference type="InterPro" id="IPR003961">
    <property type="entry name" value="FN3_dom"/>
</dbReference>
<dbReference type="InterPro" id="IPR050991">
    <property type="entry name" value="ECM_Regulatory_Proteins"/>
</dbReference>
<feature type="transmembrane region" description="Helical" evidence="5">
    <location>
        <begin position="409"/>
        <end position="438"/>
    </location>
</feature>
<dbReference type="Gene3D" id="2.60.40.10">
    <property type="entry name" value="Immunoglobulins"/>
    <property type="match status" value="2"/>
</dbReference>
<keyword evidence="10" id="KW-1185">Reference proteome</keyword>